<feature type="transmembrane region" description="Helical" evidence="6">
    <location>
        <begin position="298"/>
        <end position="321"/>
    </location>
</feature>
<accession>A0A7J6EP77</accession>
<evidence type="ECO:0000256" key="2">
    <source>
        <dbReference type="ARBA" id="ARBA00005982"/>
    </source>
</evidence>
<dbReference type="GO" id="GO:0016020">
    <property type="term" value="C:membrane"/>
    <property type="evidence" value="ECO:0007669"/>
    <property type="project" value="UniProtKB-SubCell"/>
</dbReference>
<feature type="transmembrane region" description="Helical" evidence="6">
    <location>
        <begin position="216"/>
        <end position="237"/>
    </location>
</feature>
<feature type="transmembrane region" description="Helical" evidence="6">
    <location>
        <begin position="348"/>
        <end position="369"/>
    </location>
</feature>
<gene>
    <name evidence="8" type="ORF">F8388_000077</name>
    <name evidence="7" type="ORF">F8388_016287</name>
</gene>
<evidence type="ECO:0000256" key="5">
    <source>
        <dbReference type="ARBA" id="ARBA00023136"/>
    </source>
</evidence>
<name>A0A7J6EP77_CANSA</name>
<dbReference type="Gene3D" id="1.20.1250.20">
    <property type="entry name" value="MFS general substrate transporter like domains"/>
    <property type="match status" value="1"/>
</dbReference>
<evidence type="ECO:0000313" key="7">
    <source>
        <dbReference type="EMBL" id="KAF4350236.1"/>
    </source>
</evidence>
<dbReference type="InterPro" id="IPR000109">
    <property type="entry name" value="POT_fam"/>
</dbReference>
<comment type="similarity">
    <text evidence="2">Belongs to the major facilitator superfamily. Proton-dependent oligopeptide transporter (POT/PTR) (TC 2.A.17) family.</text>
</comment>
<dbReference type="EMBL" id="JAATIP010000372">
    <property type="protein sequence ID" value="KAF4350236.1"/>
    <property type="molecule type" value="Genomic_DNA"/>
</dbReference>
<feature type="transmembrane region" description="Helical" evidence="6">
    <location>
        <begin position="66"/>
        <end position="83"/>
    </location>
</feature>
<protein>
    <submittedName>
        <fullName evidence="8">Uncharacterized protein</fullName>
    </submittedName>
</protein>
<evidence type="ECO:0000256" key="6">
    <source>
        <dbReference type="SAM" id="Phobius"/>
    </source>
</evidence>
<sequence length="380" mass="43641">MVGLQGLGLLSLSATMDNCQKVEEDNSCSSFTRRYTFLFFLALPQLIVEELIEEVDHNEHSTTSKYWLRFFNIVALIGVRVVGVSNKLHQRCDNNSGTRYGHRLRWLDKAIINLPNNVDDDQELQNRVIRDHVEETKKAICRIPFCMAFFVLGIVSSAGDTYFIEQAFSMDNSVGHLKVHPVVFQLWYDLSEELIGELYWKIMQKLLKRNNVSSKYVGCVGLVVSMIFSILCCIAAANVDRRRLNKVSDLTVDDDLISMSMFWLVPQYFFLASFDGISDKSIDLFFKNHEDPTSSDRIMRVFCLLIVGFGKISSNLLVFVAQKVSEMVGGTRSSWFQEDINQSRLDKYYWVLAALTLANLVYYNILYYCTSFRAEVRALD</sequence>
<dbReference type="GO" id="GO:0022857">
    <property type="term" value="F:transmembrane transporter activity"/>
    <property type="evidence" value="ECO:0007669"/>
    <property type="project" value="InterPro"/>
</dbReference>
<dbReference type="AlphaFoldDB" id="A0A7J6EP77"/>
<evidence type="ECO:0000313" key="9">
    <source>
        <dbReference type="Proteomes" id="UP000525078"/>
    </source>
</evidence>
<keyword evidence="5 6" id="KW-0472">Membrane</keyword>
<evidence type="ECO:0000256" key="3">
    <source>
        <dbReference type="ARBA" id="ARBA00022692"/>
    </source>
</evidence>
<comment type="subcellular location">
    <subcellularLocation>
        <location evidence="1">Membrane</location>
        <topology evidence="1">Multi-pass membrane protein</topology>
    </subcellularLocation>
</comment>
<evidence type="ECO:0000313" key="8">
    <source>
        <dbReference type="EMBL" id="KAF4360208.1"/>
    </source>
</evidence>
<evidence type="ECO:0000256" key="1">
    <source>
        <dbReference type="ARBA" id="ARBA00004141"/>
    </source>
</evidence>
<evidence type="ECO:0000256" key="4">
    <source>
        <dbReference type="ARBA" id="ARBA00022989"/>
    </source>
</evidence>
<dbReference type="InterPro" id="IPR036259">
    <property type="entry name" value="MFS_trans_sf"/>
</dbReference>
<dbReference type="Pfam" id="PF00854">
    <property type="entry name" value="PTR2"/>
    <property type="match status" value="1"/>
</dbReference>
<dbReference type="Proteomes" id="UP000525078">
    <property type="component" value="Unassembled WGS sequence"/>
</dbReference>
<comment type="caution">
    <text evidence="8">The sequence shown here is derived from an EMBL/GenBank/DDBJ whole genome shotgun (WGS) entry which is preliminary data.</text>
</comment>
<organism evidence="8 9">
    <name type="scientific">Cannabis sativa</name>
    <name type="common">Hemp</name>
    <name type="synonym">Marijuana</name>
    <dbReference type="NCBI Taxonomy" id="3483"/>
    <lineage>
        <taxon>Eukaryota</taxon>
        <taxon>Viridiplantae</taxon>
        <taxon>Streptophyta</taxon>
        <taxon>Embryophyta</taxon>
        <taxon>Tracheophyta</taxon>
        <taxon>Spermatophyta</taxon>
        <taxon>Magnoliopsida</taxon>
        <taxon>eudicotyledons</taxon>
        <taxon>Gunneridae</taxon>
        <taxon>Pentapetalae</taxon>
        <taxon>rosids</taxon>
        <taxon>fabids</taxon>
        <taxon>Rosales</taxon>
        <taxon>Cannabaceae</taxon>
        <taxon>Cannabis</taxon>
    </lineage>
</organism>
<reference evidence="8 9" key="1">
    <citation type="journal article" date="2020" name="bioRxiv">
        <title>Sequence and annotation of 42 cannabis genomes reveals extensive copy number variation in cannabinoid synthesis and pathogen resistance genes.</title>
        <authorList>
            <person name="Mckernan K.J."/>
            <person name="Helbert Y."/>
            <person name="Kane L.T."/>
            <person name="Ebling H."/>
            <person name="Zhang L."/>
            <person name="Liu B."/>
            <person name="Eaton Z."/>
            <person name="Mclaughlin S."/>
            <person name="Kingan S."/>
            <person name="Baybayan P."/>
            <person name="Concepcion G."/>
            <person name="Jordan M."/>
            <person name="Riva A."/>
            <person name="Barbazuk W."/>
            <person name="Harkins T."/>
        </authorList>
    </citation>
    <scope>NUCLEOTIDE SEQUENCE [LARGE SCALE GENOMIC DNA]</scope>
    <source>
        <strain evidence="9">cv. Jamaican Lion 4</strain>
        <strain evidence="8">Mother</strain>
        <tissue evidence="8">Leaf</tissue>
    </source>
</reference>
<keyword evidence="4 6" id="KW-1133">Transmembrane helix</keyword>
<proteinExistence type="inferred from homology"/>
<feature type="transmembrane region" description="Helical" evidence="6">
    <location>
        <begin position="257"/>
        <end position="277"/>
    </location>
</feature>
<keyword evidence="3 6" id="KW-0812">Transmembrane</keyword>
<dbReference type="PANTHER" id="PTHR11654">
    <property type="entry name" value="OLIGOPEPTIDE TRANSPORTER-RELATED"/>
    <property type="match status" value="1"/>
</dbReference>
<dbReference type="EMBL" id="JAATIP010000207">
    <property type="protein sequence ID" value="KAF4360208.1"/>
    <property type="molecule type" value="Genomic_DNA"/>
</dbReference>